<feature type="domain" description="Gfo/Idh/MocA-like oxidoreductase N-terminal" evidence="2">
    <location>
        <begin position="5"/>
        <end position="125"/>
    </location>
</feature>
<evidence type="ECO:0000313" key="5">
    <source>
        <dbReference type="Proteomes" id="UP000076796"/>
    </source>
</evidence>
<dbReference type="PANTHER" id="PTHR43818">
    <property type="entry name" value="BCDNA.GH03377"/>
    <property type="match status" value="1"/>
</dbReference>
<reference evidence="4" key="1">
    <citation type="journal article" date="2016" name="Genome Announc.">
        <title>Draft genomes of two strains of Paenibacillus glucanolyticus with capability to degrade lignocellulose.</title>
        <authorList>
            <person name="Mathews S.L."/>
            <person name="Pawlak J."/>
            <person name="Grunden A.M."/>
        </authorList>
    </citation>
    <scope>NUCLEOTIDE SEQUENCE [LARGE SCALE GENOMIC DNA]</scope>
    <source>
        <strain evidence="4">SLM1</strain>
    </source>
</reference>
<dbReference type="STRING" id="59843.A3958_23395"/>
<dbReference type="OrthoDB" id="9815825at2"/>
<evidence type="ECO:0000259" key="3">
    <source>
        <dbReference type="Pfam" id="PF22725"/>
    </source>
</evidence>
<evidence type="ECO:0000259" key="2">
    <source>
        <dbReference type="Pfam" id="PF01408"/>
    </source>
</evidence>
<dbReference type="Pfam" id="PF01408">
    <property type="entry name" value="GFO_IDH_MocA"/>
    <property type="match status" value="1"/>
</dbReference>
<name>A0A163DBI1_9BACL</name>
<dbReference type="SUPFAM" id="SSF51735">
    <property type="entry name" value="NAD(P)-binding Rossmann-fold domains"/>
    <property type="match status" value="1"/>
</dbReference>
<dbReference type="InterPro" id="IPR000683">
    <property type="entry name" value="Gfo/Idh/MocA-like_OxRdtase_N"/>
</dbReference>
<dbReference type="KEGG" id="pglu:A3958_23395"/>
<dbReference type="Proteomes" id="UP000076796">
    <property type="component" value="Unassembled WGS sequence"/>
</dbReference>
<sequence>MGKSIRIGIIGSGGIAGEHAKYYKQIEDVQIVAVADILPGRADQFIERWGLQGAIGFDDHRRLLDLDLDGVSICTPNVAHHRTTIDALSAGKHVMLEKPMSVTLDEAIEMVQISKKTGNILNVGFQPRYDPNMGIIKNLIQNGELGKVYYVETGGGRRRGMPGGTFIRQEIAGAGAMADIGCYSLDMALNALGYPKPLTVSAYTSNHFGTNPKYHSESGAFNVEDFGVAIIRFEGDIVLNFKTSWAMHMDTLGATMFLGTDAGMKITPAGSGPWSGVWDGKVGSISLFHDIQGHHTESAIPLISHQLNVFEEKIKDFVSAVREGKPAPIPGEQVLRNQAILDGILRSSQSKKEVDIHIPELD</sequence>
<evidence type="ECO:0000256" key="1">
    <source>
        <dbReference type="ARBA" id="ARBA00023002"/>
    </source>
</evidence>
<keyword evidence="5" id="KW-1185">Reference proteome</keyword>
<dbReference type="InterPro" id="IPR050463">
    <property type="entry name" value="Gfo/Idh/MocA_oxidrdct_glycsds"/>
</dbReference>
<dbReference type="Gene3D" id="3.40.50.720">
    <property type="entry name" value="NAD(P)-binding Rossmann-like Domain"/>
    <property type="match status" value="1"/>
</dbReference>
<proteinExistence type="predicted"/>
<dbReference type="GeneID" id="97555202"/>
<dbReference type="RefSeq" id="WP_006210591.1">
    <property type="nucleotide sequence ID" value="NZ_CBCSBX010000001.1"/>
</dbReference>
<dbReference type="Pfam" id="PF22725">
    <property type="entry name" value="GFO_IDH_MocA_C3"/>
    <property type="match status" value="1"/>
</dbReference>
<dbReference type="GO" id="GO:0016491">
    <property type="term" value="F:oxidoreductase activity"/>
    <property type="evidence" value="ECO:0007669"/>
    <property type="project" value="UniProtKB-KW"/>
</dbReference>
<dbReference type="PANTHER" id="PTHR43818:SF11">
    <property type="entry name" value="BCDNA.GH03377"/>
    <property type="match status" value="1"/>
</dbReference>
<evidence type="ECO:0000313" key="4">
    <source>
        <dbReference type="EMBL" id="KZS43116.1"/>
    </source>
</evidence>
<comment type="caution">
    <text evidence="4">The sequence shown here is derived from an EMBL/GenBank/DDBJ whole genome shotgun (WGS) entry which is preliminary data.</text>
</comment>
<dbReference type="GO" id="GO:0000166">
    <property type="term" value="F:nucleotide binding"/>
    <property type="evidence" value="ECO:0007669"/>
    <property type="project" value="InterPro"/>
</dbReference>
<dbReference type="EMBL" id="LWMH01000003">
    <property type="protein sequence ID" value="KZS43116.1"/>
    <property type="molecule type" value="Genomic_DNA"/>
</dbReference>
<dbReference type="SUPFAM" id="SSF55347">
    <property type="entry name" value="Glyceraldehyde-3-phosphate dehydrogenase-like, C-terminal domain"/>
    <property type="match status" value="1"/>
</dbReference>
<protein>
    <submittedName>
        <fullName evidence="4">Oxidoreductase</fullName>
    </submittedName>
</protein>
<keyword evidence="1" id="KW-0560">Oxidoreductase</keyword>
<feature type="domain" description="GFO/IDH/MocA-like oxidoreductase" evidence="3">
    <location>
        <begin position="136"/>
        <end position="261"/>
    </location>
</feature>
<gene>
    <name evidence="4" type="ORF">AWU65_00380</name>
</gene>
<dbReference type="Gene3D" id="3.30.360.10">
    <property type="entry name" value="Dihydrodipicolinate Reductase, domain 2"/>
    <property type="match status" value="1"/>
</dbReference>
<accession>A0A163DBI1</accession>
<dbReference type="InterPro" id="IPR055170">
    <property type="entry name" value="GFO_IDH_MocA-like_dom"/>
</dbReference>
<dbReference type="AlphaFoldDB" id="A0A163DBI1"/>
<organism evidence="4 5">
    <name type="scientific">Paenibacillus glucanolyticus</name>
    <dbReference type="NCBI Taxonomy" id="59843"/>
    <lineage>
        <taxon>Bacteria</taxon>
        <taxon>Bacillati</taxon>
        <taxon>Bacillota</taxon>
        <taxon>Bacilli</taxon>
        <taxon>Bacillales</taxon>
        <taxon>Paenibacillaceae</taxon>
        <taxon>Paenibacillus</taxon>
    </lineage>
</organism>
<dbReference type="InterPro" id="IPR036291">
    <property type="entry name" value="NAD(P)-bd_dom_sf"/>
</dbReference>